<feature type="transmembrane region" description="Helical" evidence="8">
    <location>
        <begin position="81"/>
        <end position="102"/>
    </location>
</feature>
<dbReference type="GO" id="GO:0009103">
    <property type="term" value="P:lipopolysaccharide biosynthetic process"/>
    <property type="evidence" value="ECO:0007669"/>
    <property type="project" value="UniProtKB-ARBA"/>
</dbReference>
<comment type="caution">
    <text evidence="10">The sequence shown here is derived from an EMBL/GenBank/DDBJ whole genome shotgun (WGS) entry which is preliminary data.</text>
</comment>
<dbReference type="Pfam" id="PF13231">
    <property type="entry name" value="PMT_2"/>
    <property type="match status" value="1"/>
</dbReference>
<evidence type="ECO:0000259" key="9">
    <source>
        <dbReference type="Pfam" id="PF13231"/>
    </source>
</evidence>
<evidence type="ECO:0000256" key="7">
    <source>
        <dbReference type="ARBA" id="ARBA00023136"/>
    </source>
</evidence>
<keyword evidence="7 8" id="KW-0472">Membrane</keyword>
<accession>A0AAE3NUV5</accession>
<dbReference type="PANTHER" id="PTHR33908:SF11">
    <property type="entry name" value="MEMBRANE PROTEIN"/>
    <property type="match status" value="1"/>
</dbReference>
<feature type="transmembrane region" description="Helical" evidence="8">
    <location>
        <begin position="285"/>
        <end position="303"/>
    </location>
</feature>
<protein>
    <submittedName>
        <fullName evidence="10">Glycosyltransferase family 39 protein</fullName>
        <ecNumber evidence="10">2.4.-.-</ecNumber>
    </submittedName>
</protein>
<reference evidence="10" key="1">
    <citation type="submission" date="2023-03" db="EMBL/GenBank/DDBJ databases">
        <title>Multiphase analysis and comparison of six strains from genera Psychromarinibacter, Lutimaribacter, and Maritimibacter, including a novel species: Psychromarinibacter sediminicola sp. nov.</title>
        <authorList>
            <person name="Wang Y.-H."/>
            <person name="Ye M.-Q."/>
            <person name="Du Z.-J."/>
        </authorList>
    </citation>
    <scope>NUCLEOTIDE SEQUENCE</scope>
    <source>
        <strain evidence="10">C21-152</strain>
    </source>
</reference>
<dbReference type="GO" id="GO:0005886">
    <property type="term" value="C:plasma membrane"/>
    <property type="evidence" value="ECO:0007669"/>
    <property type="project" value="UniProtKB-SubCell"/>
</dbReference>
<comment type="subcellular location">
    <subcellularLocation>
        <location evidence="1">Cell membrane</location>
        <topology evidence="1">Multi-pass membrane protein</topology>
    </subcellularLocation>
</comment>
<dbReference type="InterPro" id="IPR038731">
    <property type="entry name" value="RgtA/B/C-like"/>
</dbReference>
<feature type="transmembrane region" description="Helical" evidence="8">
    <location>
        <begin position="201"/>
        <end position="218"/>
    </location>
</feature>
<feature type="transmembrane region" description="Helical" evidence="8">
    <location>
        <begin position="334"/>
        <end position="352"/>
    </location>
</feature>
<proteinExistence type="predicted"/>
<dbReference type="EC" id="2.4.-.-" evidence="10"/>
<evidence type="ECO:0000256" key="3">
    <source>
        <dbReference type="ARBA" id="ARBA00022676"/>
    </source>
</evidence>
<evidence type="ECO:0000256" key="1">
    <source>
        <dbReference type="ARBA" id="ARBA00004651"/>
    </source>
</evidence>
<keyword evidence="4 10" id="KW-0808">Transferase</keyword>
<evidence type="ECO:0000256" key="8">
    <source>
        <dbReference type="SAM" id="Phobius"/>
    </source>
</evidence>
<evidence type="ECO:0000313" key="10">
    <source>
        <dbReference type="EMBL" id="MDF0602446.1"/>
    </source>
</evidence>
<name>A0AAE3NUV5_9RHOB</name>
<keyword evidence="11" id="KW-1185">Reference proteome</keyword>
<feature type="transmembrane region" description="Helical" evidence="8">
    <location>
        <begin position="161"/>
        <end position="189"/>
    </location>
</feature>
<evidence type="ECO:0000256" key="6">
    <source>
        <dbReference type="ARBA" id="ARBA00022989"/>
    </source>
</evidence>
<dbReference type="Proteomes" id="UP001220964">
    <property type="component" value="Unassembled WGS sequence"/>
</dbReference>
<keyword evidence="3 10" id="KW-0328">Glycosyltransferase</keyword>
<evidence type="ECO:0000313" key="11">
    <source>
        <dbReference type="Proteomes" id="UP001220964"/>
    </source>
</evidence>
<keyword evidence="2" id="KW-1003">Cell membrane</keyword>
<sequence>MQKSAPRPRPVDAVTLVLGALVAITAYRLALLPLSTADLFVDEAQYWLWSQDLDWGYYSKPPLIAWVIRAVTDIAGSDAALWVRLPGAFLHAATALVLMGAARRIAAPVPAAMVALAYATMPCVALGSFLFSTDTVLMPFFAGALWLYLVLTERRSPWAAAGLGLCLGLGMLSKYAAIYFVICAGLAAVAVPRARIAWRDAAIAAAVAALVFAPNVIWNLQNDLTTLSHTADNVEWVRSPGLSLNFAGMLEFLVSQFAVMGPVLFAAYLWIAARALRGGDWRQRWLVWMSAPILVLVCAQALLSKAYANWGVTAYAAALLLVVPVLWQRARRVFWAALAVNLAFVVAIPLAATQTTTWTLGSAERLVLARYTGRTDLAHRVFDIARAEGLDAIVATHRSVLADLTYAARDTGLRVYSAPIDGRPPHYYAQRRTLPLDGGAPVLLVVIQADAPVCESAESVAQWQPGPGAYQDRTVRVFRAPRACWRPA</sequence>
<dbReference type="AlphaFoldDB" id="A0AAE3NUV5"/>
<keyword evidence="5 8" id="KW-0812">Transmembrane</keyword>
<feature type="transmembrane region" description="Helical" evidence="8">
    <location>
        <begin position="309"/>
        <end position="327"/>
    </location>
</feature>
<dbReference type="GO" id="GO:0016763">
    <property type="term" value="F:pentosyltransferase activity"/>
    <property type="evidence" value="ECO:0007669"/>
    <property type="project" value="TreeGrafter"/>
</dbReference>
<evidence type="ECO:0000256" key="2">
    <source>
        <dbReference type="ARBA" id="ARBA00022475"/>
    </source>
</evidence>
<keyword evidence="6 8" id="KW-1133">Transmembrane helix</keyword>
<feature type="transmembrane region" description="Helical" evidence="8">
    <location>
        <begin position="12"/>
        <end position="30"/>
    </location>
</feature>
<evidence type="ECO:0000256" key="5">
    <source>
        <dbReference type="ARBA" id="ARBA00022692"/>
    </source>
</evidence>
<feature type="domain" description="Glycosyltransferase RgtA/B/C/D-like" evidence="9">
    <location>
        <begin position="59"/>
        <end position="218"/>
    </location>
</feature>
<dbReference type="InterPro" id="IPR050297">
    <property type="entry name" value="LipidA_mod_glycosyltrf_83"/>
</dbReference>
<evidence type="ECO:0000256" key="4">
    <source>
        <dbReference type="ARBA" id="ARBA00022679"/>
    </source>
</evidence>
<dbReference type="RefSeq" id="WP_275568575.1">
    <property type="nucleotide sequence ID" value="NZ_JARGYC010000050.1"/>
</dbReference>
<feature type="transmembrane region" description="Helical" evidence="8">
    <location>
        <begin position="252"/>
        <end position="273"/>
    </location>
</feature>
<dbReference type="EMBL" id="JARGYC010000050">
    <property type="protein sequence ID" value="MDF0602446.1"/>
    <property type="molecule type" value="Genomic_DNA"/>
</dbReference>
<dbReference type="PANTHER" id="PTHR33908">
    <property type="entry name" value="MANNOSYLTRANSFERASE YKCB-RELATED"/>
    <property type="match status" value="1"/>
</dbReference>
<gene>
    <name evidence="10" type="ORF">P1J78_17030</name>
</gene>
<organism evidence="10 11">
    <name type="scientific">Psychromarinibacter sediminicola</name>
    <dbReference type="NCBI Taxonomy" id="3033385"/>
    <lineage>
        <taxon>Bacteria</taxon>
        <taxon>Pseudomonadati</taxon>
        <taxon>Pseudomonadota</taxon>
        <taxon>Alphaproteobacteria</taxon>
        <taxon>Rhodobacterales</taxon>
        <taxon>Paracoccaceae</taxon>
        <taxon>Psychromarinibacter</taxon>
    </lineage>
</organism>